<evidence type="ECO:0000259" key="2">
    <source>
        <dbReference type="Pfam" id="PF08327"/>
    </source>
</evidence>
<dbReference type="EMBL" id="CP041636">
    <property type="protein sequence ID" value="QDO97422.1"/>
    <property type="molecule type" value="Genomic_DNA"/>
</dbReference>
<dbReference type="InterPro" id="IPR023393">
    <property type="entry name" value="START-like_dom_sf"/>
</dbReference>
<dbReference type="InterPro" id="IPR013538">
    <property type="entry name" value="ASHA1/2-like_C"/>
</dbReference>
<dbReference type="Gene3D" id="3.30.530.20">
    <property type="match status" value="1"/>
</dbReference>
<accession>A0A516H0X3</accession>
<keyword evidence="4" id="KW-1185">Reference proteome</keyword>
<organism evidence="3 4">
    <name type="scientific">Ferrovibrio terrae</name>
    <dbReference type="NCBI Taxonomy" id="2594003"/>
    <lineage>
        <taxon>Bacteria</taxon>
        <taxon>Pseudomonadati</taxon>
        <taxon>Pseudomonadota</taxon>
        <taxon>Alphaproteobacteria</taxon>
        <taxon>Rhodospirillales</taxon>
        <taxon>Rhodospirillaceae</taxon>
        <taxon>Ferrovibrio</taxon>
    </lineage>
</organism>
<dbReference type="Pfam" id="PF08327">
    <property type="entry name" value="AHSA1"/>
    <property type="match status" value="1"/>
</dbReference>
<protein>
    <submittedName>
        <fullName evidence="3">Polyketide cyclase</fullName>
    </submittedName>
</protein>
<comment type="similarity">
    <text evidence="1">Belongs to the AHA1 family.</text>
</comment>
<feature type="domain" description="Activator of Hsp90 ATPase homologue 1/2-like C-terminal" evidence="2">
    <location>
        <begin position="22"/>
        <end position="157"/>
    </location>
</feature>
<name>A0A516H0X3_9PROT</name>
<gene>
    <name evidence="3" type="ORF">FNB15_09160</name>
</gene>
<dbReference type="OrthoDB" id="9805228at2"/>
<proteinExistence type="inferred from homology"/>
<dbReference type="KEGG" id="fer:FNB15_09160"/>
<sequence length="164" mass="18440">MNAMTNLQTAATRELSLTRVIDAPPALVYRAWTHHLAEWFAPKPLSITDTEIDFRAGGRFKFTMKDPTNGAEYPCDGVFLEVVPNERIVSTDAFTPGWQPTEKAFMVAITTFEDLGNGKTRYTARARHWSDEDLQAHEQMGFHEGWGQVADQLIEVVARLQAKG</sequence>
<dbReference type="SUPFAM" id="SSF55961">
    <property type="entry name" value="Bet v1-like"/>
    <property type="match status" value="1"/>
</dbReference>
<dbReference type="CDD" id="cd08896">
    <property type="entry name" value="SRPBCC_CalC_Aha1-like_3"/>
    <property type="match status" value="1"/>
</dbReference>
<evidence type="ECO:0000256" key="1">
    <source>
        <dbReference type="ARBA" id="ARBA00006817"/>
    </source>
</evidence>
<dbReference type="AlphaFoldDB" id="A0A516H0X3"/>
<evidence type="ECO:0000313" key="4">
    <source>
        <dbReference type="Proteomes" id="UP000317496"/>
    </source>
</evidence>
<dbReference type="Proteomes" id="UP000317496">
    <property type="component" value="Chromosome"/>
</dbReference>
<evidence type="ECO:0000313" key="3">
    <source>
        <dbReference type="EMBL" id="QDO97422.1"/>
    </source>
</evidence>
<reference evidence="3 4" key="1">
    <citation type="submission" date="2019-07" db="EMBL/GenBank/DDBJ databases">
        <title>Genome sequencing for Ferrovibrio sp. K5.</title>
        <authorList>
            <person name="Park S.-J."/>
        </authorList>
    </citation>
    <scope>NUCLEOTIDE SEQUENCE [LARGE SCALE GENOMIC DNA]</scope>
    <source>
        <strain evidence="3 4">K5</strain>
    </source>
</reference>